<dbReference type="InterPro" id="IPR038076">
    <property type="entry name" value="MgtE_N_sf"/>
</dbReference>
<dbReference type="Proteomes" id="UP000199600">
    <property type="component" value="Unassembled WGS sequence"/>
</dbReference>
<feature type="domain" description="Magnesium transporter MgtE intracellular" evidence="1">
    <location>
        <begin position="14"/>
        <end position="117"/>
    </location>
</feature>
<dbReference type="SMART" id="SM00924">
    <property type="entry name" value="MgtE_N"/>
    <property type="match status" value="1"/>
</dbReference>
<dbReference type="PANTHER" id="PTHR43773">
    <property type="entry name" value="MAGNESIUM TRANSPORTER MGTE"/>
    <property type="match status" value="1"/>
</dbReference>
<dbReference type="EMBL" id="FLQY01000147">
    <property type="protein sequence ID" value="SBT07693.1"/>
    <property type="molecule type" value="Genomic_DNA"/>
</dbReference>
<evidence type="ECO:0000313" key="3">
    <source>
        <dbReference type="Proteomes" id="UP000199600"/>
    </source>
</evidence>
<dbReference type="InterPro" id="IPR006668">
    <property type="entry name" value="Mg_transptr_MgtE_intracell_dom"/>
</dbReference>
<evidence type="ECO:0000259" key="1">
    <source>
        <dbReference type="SMART" id="SM00924"/>
    </source>
</evidence>
<dbReference type="GO" id="GO:0016020">
    <property type="term" value="C:membrane"/>
    <property type="evidence" value="ECO:0007669"/>
    <property type="project" value="InterPro"/>
</dbReference>
<organism evidence="2 3">
    <name type="scientific">Candidatus Propionivibrio aalborgensis</name>
    <dbReference type="NCBI Taxonomy" id="1860101"/>
    <lineage>
        <taxon>Bacteria</taxon>
        <taxon>Pseudomonadati</taxon>
        <taxon>Pseudomonadota</taxon>
        <taxon>Betaproteobacteria</taxon>
        <taxon>Rhodocyclales</taxon>
        <taxon>Rhodocyclaceae</taxon>
        <taxon>Propionivibrio</taxon>
    </lineage>
</organism>
<gene>
    <name evidence="2" type="ORF">PROAA_2300004</name>
</gene>
<evidence type="ECO:0000313" key="2">
    <source>
        <dbReference type="EMBL" id="SBT07693.1"/>
    </source>
</evidence>
<dbReference type="PANTHER" id="PTHR43773:SF1">
    <property type="entry name" value="MAGNESIUM TRANSPORTER MGTE"/>
    <property type="match status" value="1"/>
</dbReference>
<accession>A0A1A8XUR8</accession>
<dbReference type="Gene3D" id="3.10.580.10">
    <property type="entry name" value="CBS-domain"/>
    <property type="match status" value="1"/>
</dbReference>
<keyword evidence="3" id="KW-1185">Reference proteome</keyword>
<name>A0A1A8XUR8_9RHOO</name>
<dbReference type="InterPro" id="IPR046342">
    <property type="entry name" value="CBS_dom_sf"/>
</dbReference>
<dbReference type="GO" id="GO:0015095">
    <property type="term" value="F:magnesium ion transmembrane transporter activity"/>
    <property type="evidence" value="ECO:0007669"/>
    <property type="project" value="InterPro"/>
</dbReference>
<dbReference type="Pfam" id="PF03448">
    <property type="entry name" value="MgtE_N"/>
    <property type="match status" value="1"/>
</dbReference>
<reference evidence="2 3" key="1">
    <citation type="submission" date="2016-06" db="EMBL/GenBank/DDBJ databases">
        <authorList>
            <person name="Kjaerup R.B."/>
            <person name="Dalgaard T.S."/>
            <person name="Juul-Madsen H.R."/>
        </authorList>
    </citation>
    <scope>NUCLEOTIDE SEQUENCE [LARGE SCALE GENOMIC DNA]</scope>
    <source>
        <strain evidence="2">2</strain>
    </source>
</reference>
<dbReference type="SUPFAM" id="SSF54631">
    <property type="entry name" value="CBS-domain pair"/>
    <property type="match status" value="1"/>
</dbReference>
<dbReference type="InterPro" id="IPR006669">
    <property type="entry name" value="MgtE_transporter"/>
</dbReference>
<dbReference type="SUPFAM" id="SSF158791">
    <property type="entry name" value="MgtE N-terminal domain-like"/>
    <property type="match status" value="1"/>
</dbReference>
<proteinExistence type="predicted"/>
<sequence>MAEAGTLTLAFVSSHPVDAAKVLERLSVADAAALFTNLPARAAAPVLEAMLSPAAARILVALDDQAALGLLSATGVQSAVAMLRHVREPRRTTLIEGLSTTTALASRMLLGYPDDTVGAWADPEAIVVGSDTATGEALARVRGNPGLEANEIYVVDESQRLQGIVGLQVLLRAHETMSLAALMRPPAGVLPVAMPLSGAAAHPAWKQTNIMPVVERGDRFIGVLHAAKLAETLSRGHSGHTDTPDETLSGMLARGYWDTVSGLLRVGLAVLPPAQPVLPGDK</sequence>
<dbReference type="RefSeq" id="WP_186410968.1">
    <property type="nucleotide sequence ID" value="NZ_FLQY01000147.1"/>
</dbReference>
<dbReference type="Gene3D" id="1.25.60.10">
    <property type="entry name" value="MgtE N-terminal domain-like"/>
    <property type="match status" value="1"/>
</dbReference>
<dbReference type="AlphaFoldDB" id="A0A1A8XUR8"/>
<protein>
    <recommendedName>
        <fullName evidence="1">Magnesium transporter MgtE intracellular domain-containing protein</fullName>
    </recommendedName>
</protein>